<evidence type="ECO:0000313" key="2">
    <source>
        <dbReference type="EMBL" id="VAW31263.1"/>
    </source>
</evidence>
<gene>
    <name evidence="2" type="ORF">MNBD_CHLOROFLEXI01-3933</name>
</gene>
<dbReference type="SMART" id="SM00867">
    <property type="entry name" value="YceI"/>
    <property type="match status" value="1"/>
</dbReference>
<proteinExistence type="predicted"/>
<organism evidence="2">
    <name type="scientific">hydrothermal vent metagenome</name>
    <dbReference type="NCBI Taxonomy" id="652676"/>
    <lineage>
        <taxon>unclassified sequences</taxon>
        <taxon>metagenomes</taxon>
        <taxon>ecological metagenomes</taxon>
    </lineage>
</organism>
<dbReference type="InterPro" id="IPR007372">
    <property type="entry name" value="Lipid/polyisoprenoid-bd_YceI"/>
</dbReference>
<dbReference type="Gene3D" id="2.40.128.110">
    <property type="entry name" value="Lipid/polyisoprenoid-binding, YceI-like"/>
    <property type="match status" value="1"/>
</dbReference>
<evidence type="ECO:0000259" key="1">
    <source>
        <dbReference type="SMART" id="SM00867"/>
    </source>
</evidence>
<dbReference type="Pfam" id="PF04264">
    <property type="entry name" value="YceI"/>
    <property type="match status" value="1"/>
</dbReference>
<dbReference type="PANTHER" id="PTHR34406:SF1">
    <property type="entry name" value="PROTEIN YCEI"/>
    <property type="match status" value="1"/>
</dbReference>
<dbReference type="SUPFAM" id="SSF101874">
    <property type="entry name" value="YceI-like"/>
    <property type="match status" value="1"/>
</dbReference>
<feature type="domain" description="Lipid/polyisoprenoid-binding YceI-like" evidence="1">
    <location>
        <begin position="2"/>
        <end position="171"/>
    </location>
</feature>
<dbReference type="PANTHER" id="PTHR34406">
    <property type="entry name" value="PROTEIN YCEI"/>
    <property type="match status" value="1"/>
</dbReference>
<dbReference type="AlphaFoldDB" id="A0A3B0USJ1"/>
<reference evidence="2" key="1">
    <citation type="submission" date="2018-06" db="EMBL/GenBank/DDBJ databases">
        <authorList>
            <person name="Zhirakovskaya E."/>
        </authorList>
    </citation>
    <scope>NUCLEOTIDE SEQUENCE</scope>
</reference>
<sequence>MSWQIDQSHSNIYFTARHMMISKVRGRFETFSGSVNFDEANPINTSVNIEVDLASLNTREEQRDEHLKSPDFFDVENHPTMRFVSSRVEQVDEQNGRLYGNLTIKGISKEIVLDVAYAGTAKSPWGGVSAGFSARGVINRKEWGLTYNQVLETGGVLIGEKINIEIELELAQVAEAETA</sequence>
<protein>
    <recommendedName>
        <fullName evidence="1">Lipid/polyisoprenoid-binding YceI-like domain-containing protein</fullName>
    </recommendedName>
</protein>
<dbReference type="EMBL" id="UOEU01000188">
    <property type="protein sequence ID" value="VAW31263.1"/>
    <property type="molecule type" value="Genomic_DNA"/>
</dbReference>
<name>A0A3B0USJ1_9ZZZZ</name>
<accession>A0A3B0USJ1</accession>
<dbReference type="InterPro" id="IPR036761">
    <property type="entry name" value="TTHA0802/YceI-like_sf"/>
</dbReference>